<feature type="transmembrane region" description="Helical" evidence="1">
    <location>
        <begin position="138"/>
        <end position="157"/>
    </location>
</feature>
<keyword evidence="1" id="KW-0472">Membrane</keyword>
<name>A0A0A0IYY0_9MICO</name>
<comment type="caution">
    <text evidence="2">The sequence shown here is derived from an EMBL/GenBank/DDBJ whole genome shotgun (WGS) entry which is preliminary data.</text>
</comment>
<evidence type="ECO:0000313" key="2">
    <source>
        <dbReference type="EMBL" id="KGN30400.1"/>
    </source>
</evidence>
<feature type="transmembrane region" description="Helical" evidence="1">
    <location>
        <begin position="177"/>
        <end position="195"/>
    </location>
</feature>
<keyword evidence="3" id="KW-1185">Reference proteome</keyword>
<keyword evidence="1" id="KW-0812">Transmembrane</keyword>
<feature type="transmembrane region" description="Helical" evidence="1">
    <location>
        <begin position="97"/>
        <end position="117"/>
    </location>
</feature>
<evidence type="ECO:0000313" key="3">
    <source>
        <dbReference type="Proteomes" id="UP000030002"/>
    </source>
</evidence>
<dbReference type="AlphaFoldDB" id="A0A0A0IYY0"/>
<accession>A0A0A0IYY0</accession>
<keyword evidence="1" id="KW-1133">Transmembrane helix</keyword>
<dbReference type="EMBL" id="AVPJ01000019">
    <property type="protein sequence ID" value="KGN30400.1"/>
    <property type="molecule type" value="Genomic_DNA"/>
</dbReference>
<organism evidence="2 3">
    <name type="scientific">Knoellia sinensis KCTC 19936</name>
    <dbReference type="NCBI Taxonomy" id="1385520"/>
    <lineage>
        <taxon>Bacteria</taxon>
        <taxon>Bacillati</taxon>
        <taxon>Actinomycetota</taxon>
        <taxon>Actinomycetes</taxon>
        <taxon>Micrococcales</taxon>
        <taxon>Intrasporangiaceae</taxon>
        <taxon>Knoellia</taxon>
    </lineage>
</organism>
<feature type="transmembrane region" description="Helical" evidence="1">
    <location>
        <begin position="38"/>
        <end position="57"/>
    </location>
</feature>
<dbReference type="STRING" id="1385520.N802_07080"/>
<evidence type="ECO:0000256" key="1">
    <source>
        <dbReference type="SAM" id="Phobius"/>
    </source>
</evidence>
<dbReference type="eggNOG" id="ENOG5031UIJ">
    <property type="taxonomic scope" value="Bacteria"/>
</dbReference>
<reference evidence="2 3" key="1">
    <citation type="submission" date="2013-08" db="EMBL/GenBank/DDBJ databases">
        <title>The genome sequence of Knoellia sinensis.</title>
        <authorList>
            <person name="Zhu W."/>
            <person name="Wang G."/>
        </authorList>
    </citation>
    <scope>NUCLEOTIDE SEQUENCE [LARGE SCALE GENOMIC DNA]</scope>
    <source>
        <strain evidence="2 3">KCTC 19936</strain>
    </source>
</reference>
<dbReference type="Proteomes" id="UP000030002">
    <property type="component" value="Unassembled WGS sequence"/>
</dbReference>
<sequence length="217" mass="22393">MLAVVVLGVASLLSNITTIAQLSGEDQTLFAVRRTVSLLLNAGTAWAGVSVLAGWLVRGRLQAAIAGLLAGSGALVVHYGVGELTGLMPPESFSSNVFWFVAAAVTGAPLGLIGAAVPKSPNSSVGHTLRAPHAPRRSRWGLLASLVVPTGAVLEPWVAGWWFGTGMGGHAQRWSDLAAATLLTAAGLAGMWWVARRSDRRGGLEVLPDRGQAISSS</sequence>
<protein>
    <submittedName>
        <fullName evidence="2">Uncharacterized protein</fullName>
    </submittedName>
</protein>
<feature type="transmembrane region" description="Helical" evidence="1">
    <location>
        <begin position="64"/>
        <end position="81"/>
    </location>
</feature>
<proteinExistence type="predicted"/>
<gene>
    <name evidence="2" type="ORF">N802_07080</name>
</gene>